<proteinExistence type="predicted"/>
<accession>A0A6M3KIV3</accession>
<dbReference type="EMBL" id="MT142476">
    <property type="protein sequence ID" value="QJA81979.1"/>
    <property type="molecule type" value="Genomic_DNA"/>
</dbReference>
<protein>
    <submittedName>
        <fullName evidence="1">Uncharacterized protein</fullName>
    </submittedName>
</protein>
<gene>
    <name evidence="1" type="ORF">MM415A00456_0010</name>
</gene>
<name>A0A6M3KIV3_9ZZZZ</name>
<sequence length="166" mass="19496">MPTLREEIKPLTGNRRRFFLLRVTGMAPEQARQIVGVTRGTHNTWLQNETFVELHRRIDEFTRDYRVEAIQLLRRDNQLEAVLLEGKIVQKMKEEIDSGDYNLIRSNLAREVYAKLITDLDFVPQVQNLTWEQRLQQIFIRPGEEQMQLEQSSSDVVEGEIVDEGN</sequence>
<evidence type="ECO:0000313" key="1">
    <source>
        <dbReference type="EMBL" id="QJA81979.1"/>
    </source>
</evidence>
<dbReference type="AlphaFoldDB" id="A0A6M3KIV3"/>
<reference evidence="1" key="1">
    <citation type="submission" date="2020-03" db="EMBL/GenBank/DDBJ databases">
        <title>The deep terrestrial virosphere.</title>
        <authorList>
            <person name="Holmfeldt K."/>
            <person name="Nilsson E."/>
            <person name="Simone D."/>
            <person name="Lopez-Fernandez M."/>
            <person name="Wu X."/>
            <person name="de Brujin I."/>
            <person name="Lundin D."/>
            <person name="Andersson A."/>
            <person name="Bertilsson S."/>
            <person name="Dopson M."/>
        </authorList>
    </citation>
    <scope>NUCLEOTIDE SEQUENCE</scope>
    <source>
        <strain evidence="1">MM415A00456</strain>
    </source>
</reference>
<organism evidence="1">
    <name type="scientific">viral metagenome</name>
    <dbReference type="NCBI Taxonomy" id="1070528"/>
    <lineage>
        <taxon>unclassified sequences</taxon>
        <taxon>metagenomes</taxon>
        <taxon>organismal metagenomes</taxon>
    </lineage>
</organism>